<organism evidence="1 2">
    <name type="scientific">Plasmopara halstedii</name>
    <name type="common">Downy mildew of sunflower</name>
    <dbReference type="NCBI Taxonomy" id="4781"/>
    <lineage>
        <taxon>Eukaryota</taxon>
        <taxon>Sar</taxon>
        <taxon>Stramenopiles</taxon>
        <taxon>Oomycota</taxon>
        <taxon>Peronosporomycetes</taxon>
        <taxon>Peronosporales</taxon>
        <taxon>Peronosporaceae</taxon>
        <taxon>Plasmopara</taxon>
    </lineage>
</organism>
<protein>
    <submittedName>
        <fullName evidence="1">Uncharacterized protein</fullName>
    </submittedName>
</protein>
<dbReference type="EMBL" id="CCYD01002047">
    <property type="protein sequence ID" value="CEG46238.1"/>
    <property type="molecule type" value="Genomic_DNA"/>
</dbReference>
<name>A0A0P1AXI8_PLAHL</name>
<reference evidence="2" key="1">
    <citation type="submission" date="2014-09" db="EMBL/GenBank/DDBJ databases">
        <authorList>
            <person name="Sharma Rahul"/>
            <person name="Thines Marco"/>
        </authorList>
    </citation>
    <scope>NUCLEOTIDE SEQUENCE [LARGE SCALE GENOMIC DNA]</scope>
</reference>
<evidence type="ECO:0000313" key="2">
    <source>
        <dbReference type="Proteomes" id="UP000054928"/>
    </source>
</evidence>
<sequence length="49" mass="5294">MKRGVSKDFVKMFAGSSFDGSEATQLLGSPAFVSCTQLLPMTMRTFTDA</sequence>
<evidence type="ECO:0000313" key="1">
    <source>
        <dbReference type="EMBL" id="CEG46238.1"/>
    </source>
</evidence>
<keyword evidence="2" id="KW-1185">Reference proteome</keyword>
<proteinExistence type="predicted"/>
<accession>A0A0P1AXI8</accession>
<dbReference type="RefSeq" id="XP_024582607.1">
    <property type="nucleotide sequence ID" value="XM_024717072.1"/>
</dbReference>
<dbReference type="GeneID" id="36397707"/>
<dbReference type="AlphaFoldDB" id="A0A0P1AXI8"/>
<dbReference type="Proteomes" id="UP000054928">
    <property type="component" value="Unassembled WGS sequence"/>
</dbReference>
<dbReference type="PROSITE" id="PS51257">
    <property type="entry name" value="PROKAR_LIPOPROTEIN"/>
    <property type="match status" value="1"/>
</dbReference>